<dbReference type="InterPro" id="IPR036890">
    <property type="entry name" value="HATPase_C_sf"/>
</dbReference>
<gene>
    <name evidence="13" type="ORF">Q9295_09435</name>
</gene>
<dbReference type="RefSeq" id="WP_306680297.1">
    <property type="nucleotide sequence ID" value="NZ_JAVDBT010000007.1"/>
</dbReference>
<evidence type="ECO:0000256" key="9">
    <source>
        <dbReference type="ARBA" id="ARBA00023012"/>
    </source>
</evidence>
<dbReference type="CDD" id="cd00082">
    <property type="entry name" value="HisKA"/>
    <property type="match status" value="1"/>
</dbReference>
<feature type="domain" description="HAMP" evidence="12">
    <location>
        <begin position="168"/>
        <end position="220"/>
    </location>
</feature>
<keyword evidence="9" id="KW-0902">Two-component regulatory system</keyword>
<feature type="transmembrane region" description="Helical" evidence="10">
    <location>
        <begin position="144"/>
        <end position="164"/>
    </location>
</feature>
<evidence type="ECO:0000256" key="10">
    <source>
        <dbReference type="SAM" id="Phobius"/>
    </source>
</evidence>
<dbReference type="InterPro" id="IPR036097">
    <property type="entry name" value="HisK_dim/P_sf"/>
</dbReference>
<reference evidence="13 14" key="1">
    <citation type="submission" date="2023-08" db="EMBL/GenBank/DDBJ databases">
        <title>Characterization of two Paracoccaceae strains isolated from Phycosphere and proposal of Xinfangfangia lacusdiani sp. nov.</title>
        <authorList>
            <person name="Deng Y."/>
            <person name="Zhang Y.Q."/>
        </authorList>
    </citation>
    <scope>NUCLEOTIDE SEQUENCE [LARGE SCALE GENOMIC DNA]</scope>
    <source>
        <strain evidence="13 14">CPCC 101601</strain>
    </source>
</reference>
<evidence type="ECO:0000256" key="1">
    <source>
        <dbReference type="ARBA" id="ARBA00000085"/>
    </source>
</evidence>
<evidence type="ECO:0000313" key="13">
    <source>
        <dbReference type="EMBL" id="MDQ2066597.1"/>
    </source>
</evidence>
<keyword evidence="6 10" id="KW-0812">Transmembrane</keyword>
<keyword evidence="14" id="KW-1185">Reference proteome</keyword>
<protein>
    <recommendedName>
        <fullName evidence="3">histidine kinase</fullName>
        <ecNumber evidence="3">2.7.13.3</ecNumber>
    </recommendedName>
</protein>
<dbReference type="Pfam" id="PF00512">
    <property type="entry name" value="HisKA"/>
    <property type="match status" value="1"/>
</dbReference>
<dbReference type="InterPro" id="IPR003661">
    <property type="entry name" value="HisK_dim/P_dom"/>
</dbReference>
<evidence type="ECO:0000256" key="8">
    <source>
        <dbReference type="ARBA" id="ARBA00022989"/>
    </source>
</evidence>
<keyword evidence="8 10" id="KW-1133">Transmembrane helix</keyword>
<comment type="caution">
    <text evidence="13">The sequence shown here is derived from an EMBL/GenBank/DDBJ whole genome shotgun (WGS) entry which is preliminary data.</text>
</comment>
<evidence type="ECO:0000259" key="11">
    <source>
        <dbReference type="PROSITE" id="PS50109"/>
    </source>
</evidence>
<dbReference type="InterPro" id="IPR003660">
    <property type="entry name" value="HAMP_dom"/>
</dbReference>
<dbReference type="PANTHER" id="PTHR45436">
    <property type="entry name" value="SENSOR HISTIDINE KINASE YKOH"/>
    <property type="match status" value="1"/>
</dbReference>
<evidence type="ECO:0000256" key="2">
    <source>
        <dbReference type="ARBA" id="ARBA00004370"/>
    </source>
</evidence>
<comment type="subcellular location">
    <subcellularLocation>
        <location evidence="2">Membrane</location>
    </subcellularLocation>
</comment>
<organism evidence="13 14">
    <name type="scientific">Pseudogemmobacter lacusdianii</name>
    <dbReference type="NCBI Taxonomy" id="3069608"/>
    <lineage>
        <taxon>Bacteria</taxon>
        <taxon>Pseudomonadati</taxon>
        <taxon>Pseudomonadota</taxon>
        <taxon>Alphaproteobacteria</taxon>
        <taxon>Rhodobacterales</taxon>
        <taxon>Paracoccaceae</taxon>
        <taxon>Pseudogemmobacter</taxon>
    </lineage>
</organism>
<dbReference type="Gene3D" id="3.30.565.10">
    <property type="entry name" value="Histidine kinase-like ATPase, C-terminal domain"/>
    <property type="match status" value="1"/>
</dbReference>
<evidence type="ECO:0000256" key="4">
    <source>
        <dbReference type="ARBA" id="ARBA00022553"/>
    </source>
</evidence>
<dbReference type="EMBL" id="JAVDBT010000007">
    <property type="protein sequence ID" value="MDQ2066597.1"/>
    <property type="molecule type" value="Genomic_DNA"/>
</dbReference>
<evidence type="ECO:0000256" key="6">
    <source>
        <dbReference type="ARBA" id="ARBA00022692"/>
    </source>
</evidence>
<proteinExistence type="predicted"/>
<dbReference type="InterPro" id="IPR003594">
    <property type="entry name" value="HATPase_dom"/>
</dbReference>
<evidence type="ECO:0000259" key="12">
    <source>
        <dbReference type="PROSITE" id="PS50885"/>
    </source>
</evidence>
<dbReference type="InterPro" id="IPR005467">
    <property type="entry name" value="His_kinase_dom"/>
</dbReference>
<dbReference type="PROSITE" id="PS50885">
    <property type="entry name" value="HAMP"/>
    <property type="match status" value="1"/>
</dbReference>
<name>A0ABU0VXW8_9RHOB</name>
<keyword evidence="10" id="KW-0472">Membrane</keyword>
<dbReference type="SUPFAM" id="SSF55874">
    <property type="entry name" value="ATPase domain of HSP90 chaperone/DNA topoisomerase II/histidine kinase"/>
    <property type="match status" value="1"/>
</dbReference>
<keyword evidence="5" id="KW-0808">Transferase</keyword>
<evidence type="ECO:0000256" key="7">
    <source>
        <dbReference type="ARBA" id="ARBA00022777"/>
    </source>
</evidence>
<comment type="catalytic activity">
    <reaction evidence="1">
        <text>ATP + protein L-histidine = ADP + protein N-phospho-L-histidine.</text>
        <dbReference type="EC" id="2.7.13.3"/>
    </reaction>
</comment>
<accession>A0ABU0VXW8</accession>
<evidence type="ECO:0000256" key="5">
    <source>
        <dbReference type="ARBA" id="ARBA00022679"/>
    </source>
</evidence>
<keyword evidence="4" id="KW-0597">Phosphoprotein</keyword>
<dbReference type="Pfam" id="PF02518">
    <property type="entry name" value="HATPase_c"/>
    <property type="match status" value="1"/>
</dbReference>
<dbReference type="PROSITE" id="PS50109">
    <property type="entry name" value="HIS_KIN"/>
    <property type="match status" value="1"/>
</dbReference>
<dbReference type="SUPFAM" id="SSF47384">
    <property type="entry name" value="Homodimeric domain of signal transducing histidine kinase"/>
    <property type="match status" value="1"/>
</dbReference>
<dbReference type="SMART" id="SM00388">
    <property type="entry name" value="HisKA"/>
    <property type="match status" value="1"/>
</dbReference>
<feature type="domain" description="Histidine kinase" evidence="11">
    <location>
        <begin position="228"/>
        <end position="411"/>
    </location>
</feature>
<dbReference type="SMART" id="SM00387">
    <property type="entry name" value="HATPase_c"/>
    <property type="match status" value="1"/>
</dbReference>
<sequence length="418" mass="45850">MRPEPPRNPPRPWSIRGRLTRRILALVLLAWLGSIALTALFLDHEISEMMDEEMQAVAETTVQYLDSSPGRVIGRSVGINPGNGEQVLRIFPLEAEIPDAPWPKIAADGFHDSRDWRVLRVTAEDAVIEIGHSRAWRREEMLEAASGLLLLILPMMGLLVWGLGHSLRHGFTPLDRLTAAIRSRAAADLSPVADADLPVELAPLAGGLNLYVSRIDALRQSERRFIANASHELRTPVAAIRAQIELSADPEARAALPQLDSLTRRIERLLQLSRSEAGLGLGRGPTDLLQILCLLIREVSGRSSVPIYFDDGDLDRFPLAADPDALAILLRNLLENAVEHGNGPVKIRLSARELWISNPAASGFEEEQFAKGAGSSGLGLGLSIVRELAEAMRIAVQLRYENGRAEVGLRFLEVDEVP</sequence>
<feature type="transmembrane region" description="Helical" evidence="10">
    <location>
        <begin position="23"/>
        <end position="42"/>
    </location>
</feature>
<dbReference type="PANTHER" id="PTHR45436:SF5">
    <property type="entry name" value="SENSOR HISTIDINE KINASE TRCS"/>
    <property type="match status" value="1"/>
</dbReference>
<evidence type="ECO:0000313" key="14">
    <source>
        <dbReference type="Proteomes" id="UP001239680"/>
    </source>
</evidence>
<evidence type="ECO:0000256" key="3">
    <source>
        <dbReference type="ARBA" id="ARBA00012438"/>
    </source>
</evidence>
<keyword evidence="7 13" id="KW-0418">Kinase</keyword>
<dbReference type="EC" id="2.7.13.3" evidence="3"/>
<dbReference type="Gene3D" id="1.10.287.130">
    <property type="match status" value="1"/>
</dbReference>
<dbReference type="Proteomes" id="UP001239680">
    <property type="component" value="Unassembled WGS sequence"/>
</dbReference>
<dbReference type="GO" id="GO:0016301">
    <property type="term" value="F:kinase activity"/>
    <property type="evidence" value="ECO:0007669"/>
    <property type="project" value="UniProtKB-KW"/>
</dbReference>
<dbReference type="InterPro" id="IPR050428">
    <property type="entry name" value="TCS_sensor_his_kinase"/>
</dbReference>